<evidence type="ECO:0000259" key="12">
    <source>
        <dbReference type="SMART" id="SM00477"/>
    </source>
</evidence>
<dbReference type="PROSITE" id="PS01070">
    <property type="entry name" value="NUCLEASE_NON_SPEC"/>
    <property type="match status" value="1"/>
</dbReference>
<dbReference type="CDD" id="cd00091">
    <property type="entry name" value="NUC"/>
    <property type="match status" value="1"/>
</dbReference>
<feature type="chain" id="PRO_5035209585" description="Endonuclease" evidence="11">
    <location>
        <begin position="35"/>
        <end position="337"/>
    </location>
</feature>
<dbReference type="Pfam" id="PF01223">
    <property type="entry name" value="Endonuclease_NS"/>
    <property type="match status" value="1"/>
</dbReference>
<evidence type="ECO:0000256" key="5">
    <source>
        <dbReference type="ARBA" id="ARBA00022759"/>
    </source>
</evidence>
<comment type="caution">
    <text evidence="14">The sequence shown here is derived from an EMBL/GenBank/DDBJ whole genome shotgun (WGS) entry which is preliminary data.</text>
</comment>
<evidence type="ECO:0000256" key="2">
    <source>
        <dbReference type="ARBA" id="ARBA00010052"/>
    </source>
</evidence>
<evidence type="ECO:0000256" key="7">
    <source>
        <dbReference type="ARBA" id="ARBA00022842"/>
    </source>
</evidence>
<dbReference type="EMBL" id="JADEXG010000030">
    <property type="protein sequence ID" value="MBE9078325.1"/>
    <property type="molecule type" value="Genomic_DNA"/>
</dbReference>
<gene>
    <name evidence="14" type="ORF">IQ241_13655</name>
</gene>
<sequence>MQTEPTRKSKRAGRPRRLLLLPLALLTTHCSLFSAGANPRASLPPCVDDDCDCGDLISQPLAQAVLDAVRGDPYGLDRDGNGRACEALPLATRPLEPLTYVSPSSHLALGNPSHAGKTYVGNYLIEREQYVLAYDRDRASLIWASWLVNRSWLGQTDRQDDFRPDSGLPKEFPPVLPTAYRGSGYDRGHMVPSGDRTRSPQDNSATFLMSNVFPQTADNNRGPWKELEEYSRQRVREGKSLYVIGGVYGERGKVGEVTVPGRIWKVIVVLDSPTASVSGITDRTEVIAVDMPNRDRVDASWQTYQTTVDRIEIATGYDLLSSVPVEIQAIIEAKICG</sequence>
<comment type="cofactor">
    <cofactor evidence="1 10">
        <name>Mg(2+)</name>
        <dbReference type="ChEBI" id="CHEBI:18420"/>
    </cofactor>
</comment>
<evidence type="ECO:0000256" key="9">
    <source>
        <dbReference type="PIRSR" id="PIRSR640255-2"/>
    </source>
</evidence>
<evidence type="ECO:0000256" key="6">
    <source>
        <dbReference type="ARBA" id="ARBA00022801"/>
    </source>
</evidence>
<keyword evidence="3 10" id="KW-0540">Nuclease</keyword>
<evidence type="ECO:0000256" key="8">
    <source>
        <dbReference type="PIRSR" id="PIRSR640255-1"/>
    </source>
</evidence>
<evidence type="ECO:0000256" key="11">
    <source>
        <dbReference type="SAM" id="SignalP"/>
    </source>
</evidence>
<feature type="active site" description="Proton acceptor" evidence="8">
    <location>
        <position position="189"/>
    </location>
</feature>
<comment type="similarity">
    <text evidence="2 10">Belongs to the DNA/RNA non-specific endonuclease family.</text>
</comment>
<organism evidence="14 15">
    <name type="scientific">Vasconcelosia minhoensis LEGE 07310</name>
    <dbReference type="NCBI Taxonomy" id="915328"/>
    <lineage>
        <taxon>Bacteria</taxon>
        <taxon>Bacillati</taxon>
        <taxon>Cyanobacteriota</taxon>
        <taxon>Cyanophyceae</taxon>
        <taxon>Nodosilineales</taxon>
        <taxon>Cymatolegaceae</taxon>
        <taxon>Vasconcelosia</taxon>
        <taxon>Vasconcelosia minhoensis</taxon>
    </lineage>
</organism>
<keyword evidence="4 9" id="KW-0479">Metal-binding</keyword>
<evidence type="ECO:0000313" key="15">
    <source>
        <dbReference type="Proteomes" id="UP000636505"/>
    </source>
</evidence>
<dbReference type="GO" id="GO:0016787">
    <property type="term" value="F:hydrolase activity"/>
    <property type="evidence" value="ECO:0007669"/>
    <property type="project" value="UniProtKB-KW"/>
</dbReference>
<evidence type="ECO:0000256" key="1">
    <source>
        <dbReference type="ARBA" id="ARBA00001946"/>
    </source>
</evidence>
<keyword evidence="6 10" id="KW-0378">Hydrolase</keyword>
<dbReference type="Gene3D" id="3.40.570.10">
    <property type="entry name" value="Extracellular Endonuclease, subunit A"/>
    <property type="match status" value="1"/>
</dbReference>
<dbReference type="InterPro" id="IPR001604">
    <property type="entry name" value="Endo_G_ENPP1-like_dom"/>
</dbReference>
<feature type="binding site" evidence="9">
    <location>
        <position position="220"/>
    </location>
    <ligand>
        <name>Mg(2+)</name>
        <dbReference type="ChEBI" id="CHEBI:18420"/>
        <note>catalytic</note>
    </ligand>
</feature>
<dbReference type="InterPro" id="IPR018524">
    <property type="entry name" value="DNA/RNA_endonuclease_AS"/>
</dbReference>
<evidence type="ECO:0000313" key="14">
    <source>
        <dbReference type="EMBL" id="MBE9078325.1"/>
    </source>
</evidence>
<dbReference type="EC" id="3.1.30.-" evidence="10"/>
<dbReference type="InterPro" id="IPR020821">
    <property type="entry name" value="ENPP1-3/EXOG-like_nuc-like"/>
</dbReference>
<dbReference type="Proteomes" id="UP000636505">
    <property type="component" value="Unassembled WGS sequence"/>
</dbReference>
<dbReference type="RefSeq" id="WP_193908039.1">
    <property type="nucleotide sequence ID" value="NZ_JADEXG010000030.1"/>
</dbReference>
<dbReference type="SUPFAM" id="SSF54060">
    <property type="entry name" value="His-Me finger endonucleases"/>
    <property type="match status" value="1"/>
</dbReference>
<evidence type="ECO:0000256" key="3">
    <source>
        <dbReference type="ARBA" id="ARBA00022722"/>
    </source>
</evidence>
<keyword evidence="7" id="KW-0460">Magnesium</keyword>
<dbReference type="PANTHER" id="PTHR13966:SF5">
    <property type="entry name" value="ENDONUCLEASE G, MITOCHONDRIAL"/>
    <property type="match status" value="1"/>
</dbReference>
<protein>
    <recommendedName>
        <fullName evidence="10">Endonuclease</fullName>
        <ecNumber evidence="10">3.1.30.-</ecNumber>
    </recommendedName>
</protein>
<evidence type="ECO:0000259" key="13">
    <source>
        <dbReference type="SMART" id="SM00892"/>
    </source>
</evidence>
<evidence type="ECO:0000256" key="4">
    <source>
        <dbReference type="ARBA" id="ARBA00022723"/>
    </source>
</evidence>
<feature type="domain" description="ENPP1-3/EXOG-like endonuclease/phosphodiesterase" evidence="12">
    <location>
        <begin position="127"/>
        <end position="326"/>
    </location>
</feature>
<dbReference type="GO" id="GO:0046872">
    <property type="term" value="F:metal ion binding"/>
    <property type="evidence" value="ECO:0007669"/>
    <property type="project" value="UniProtKB-KW"/>
</dbReference>
<reference evidence="14" key="1">
    <citation type="submission" date="2020-10" db="EMBL/GenBank/DDBJ databases">
        <authorList>
            <person name="Castelo-Branco R."/>
            <person name="Eusebio N."/>
            <person name="Adriana R."/>
            <person name="Vieira A."/>
            <person name="Brugerolle De Fraissinette N."/>
            <person name="Rezende De Castro R."/>
            <person name="Schneider M.P."/>
            <person name="Vasconcelos V."/>
            <person name="Leao P.N."/>
        </authorList>
    </citation>
    <scope>NUCLEOTIDE SEQUENCE</scope>
    <source>
        <strain evidence="14">LEGE 07310</strain>
    </source>
</reference>
<dbReference type="InterPro" id="IPR044929">
    <property type="entry name" value="DNA/RNA_non-sp_Endonuclease_sf"/>
</dbReference>
<dbReference type="GO" id="GO:0003676">
    <property type="term" value="F:nucleic acid binding"/>
    <property type="evidence" value="ECO:0007669"/>
    <property type="project" value="InterPro"/>
</dbReference>
<dbReference type="SMART" id="SM00477">
    <property type="entry name" value="NUC"/>
    <property type="match status" value="1"/>
</dbReference>
<keyword evidence="5 10" id="KW-0255">Endonuclease</keyword>
<accession>A0A8J7A933</accession>
<dbReference type="SMART" id="SM00892">
    <property type="entry name" value="Endonuclease_NS"/>
    <property type="match status" value="1"/>
</dbReference>
<dbReference type="InterPro" id="IPR044925">
    <property type="entry name" value="His-Me_finger_sf"/>
</dbReference>
<keyword evidence="11" id="KW-0732">Signal</keyword>
<feature type="signal peptide" evidence="11">
    <location>
        <begin position="1"/>
        <end position="34"/>
    </location>
</feature>
<dbReference type="GO" id="GO:0004519">
    <property type="term" value="F:endonuclease activity"/>
    <property type="evidence" value="ECO:0007669"/>
    <property type="project" value="UniProtKB-UniRule"/>
</dbReference>
<name>A0A8J7A933_9CYAN</name>
<proteinExistence type="inferred from homology"/>
<dbReference type="AlphaFoldDB" id="A0A8J7A933"/>
<keyword evidence="15" id="KW-1185">Reference proteome</keyword>
<dbReference type="InterPro" id="IPR040255">
    <property type="entry name" value="Non-specific_endonuclease"/>
</dbReference>
<dbReference type="PANTHER" id="PTHR13966">
    <property type="entry name" value="ENDONUCLEASE RELATED"/>
    <property type="match status" value="1"/>
</dbReference>
<feature type="domain" description="DNA/RNA non-specific endonuclease/pyrophosphatase/phosphodiesterase" evidence="13">
    <location>
        <begin position="126"/>
        <end position="326"/>
    </location>
</feature>
<evidence type="ECO:0000256" key="10">
    <source>
        <dbReference type="RuleBase" id="RU366055"/>
    </source>
</evidence>